<sequence length="544" mass="61245">MSLSHKPSLESIASTIRSGKQKQREKALDDLIQNLSPQSQNTQIADLDDKSYHRVLEAIFSHVLQEEKPALYKPKSQKGAALRLEKCADAVKVTVSRGLPKFGRKTLHAVIDHITQTLPGPNNDFVQPLLQGYVKALTELLSRQAHVESLACKDGGHWDACVDFLLDLGHRILPEEADRVSSSYRASPGAIPLRSSSSMVKTAPQKRSGPNEGGTLRDVLEGLYHLVRASNAPITRQSSQIAELVLRILNVKHFSLGSIQTVSFAILNSLFGAIQADKLDESQALMKKIVPLMVFWWRADKVSQDELIRSLRNEMLKAILHMHLHIEKLAIHLEDENFTRDLEDLADTFWVEYSKRGEPFRLQLVDITFSLSVLPEYSLRTHLFGLRPHNVEGESYWALVQALARLESILINCNNRTQDHVDELELSRKRRRIRESSSRVRLKLRSKEVGVRRTAIQLIPFILASNSLRIDDTIDFLEDLTTLAGDKDPLTASWALIACASCALKVGETKEITDTWRQLGILPPVPFACLQPVVRRVVYCTPCF</sequence>
<dbReference type="EMBL" id="JADCTT010000012">
    <property type="protein sequence ID" value="KAF9745688.1"/>
    <property type="molecule type" value="Genomic_DNA"/>
</dbReference>
<evidence type="ECO:0000256" key="3">
    <source>
        <dbReference type="SAM" id="MobiDB-lite"/>
    </source>
</evidence>
<feature type="compositionally biased region" description="Polar residues" evidence="3">
    <location>
        <begin position="1"/>
        <end position="18"/>
    </location>
</feature>
<evidence type="ECO:0000256" key="2">
    <source>
        <dbReference type="ARBA" id="ARBA00025079"/>
    </source>
</evidence>
<dbReference type="GO" id="GO:0004674">
    <property type="term" value="F:protein serine/threonine kinase activity"/>
    <property type="evidence" value="ECO:0007669"/>
    <property type="project" value="InterPro"/>
</dbReference>
<evidence type="ECO:0000313" key="6">
    <source>
        <dbReference type="Proteomes" id="UP000616885"/>
    </source>
</evidence>
<reference evidence="5" key="1">
    <citation type="submission" date="2020-10" db="EMBL/GenBank/DDBJ databases">
        <title>High-Quality Genome Resource of Clonostachys rosea strain S41 by Oxford Nanopore Long-Read Sequencing.</title>
        <authorList>
            <person name="Wang H."/>
        </authorList>
    </citation>
    <scope>NUCLEOTIDE SEQUENCE</scope>
    <source>
        <strain evidence="5">S41</strain>
    </source>
</reference>
<dbReference type="SMART" id="SM01342">
    <property type="entry name" value="TAN"/>
    <property type="match status" value="1"/>
</dbReference>
<dbReference type="AlphaFoldDB" id="A0A8H7K564"/>
<dbReference type="SUPFAM" id="SSF48371">
    <property type="entry name" value="ARM repeat"/>
    <property type="match status" value="1"/>
</dbReference>
<proteinExistence type="predicted"/>
<feature type="region of interest" description="Disordered" evidence="3">
    <location>
        <begin position="188"/>
        <end position="214"/>
    </location>
</feature>
<protein>
    <recommendedName>
        <fullName evidence="4">Telomere-length maintenance and DNA damage repair domain-containing protein</fullName>
    </recommendedName>
</protein>
<dbReference type="InterPro" id="IPR021668">
    <property type="entry name" value="TAN"/>
</dbReference>
<dbReference type="InterPro" id="IPR016024">
    <property type="entry name" value="ARM-type_fold"/>
</dbReference>
<comment type="caution">
    <text evidence="5">The sequence shown here is derived from an EMBL/GenBank/DDBJ whole genome shotgun (WGS) entry which is preliminary data.</text>
</comment>
<feature type="region of interest" description="Disordered" evidence="3">
    <location>
        <begin position="1"/>
        <end position="25"/>
    </location>
</feature>
<gene>
    <name evidence="5" type="ORF">IM811_003989</name>
</gene>
<dbReference type="Pfam" id="PF11640">
    <property type="entry name" value="TAN"/>
    <property type="match status" value="1"/>
</dbReference>
<feature type="domain" description="Telomere-length maintenance and DNA damage repair" evidence="4">
    <location>
        <begin position="1"/>
        <end position="160"/>
    </location>
</feature>
<accession>A0A8H7K564</accession>
<evidence type="ECO:0000259" key="4">
    <source>
        <dbReference type="SMART" id="SM01342"/>
    </source>
</evidence>
<name>A0A8H7K564_BIOOC</name>
<comment type="subunit">
    <text evidence="1">Associates with DNA double-strand breaks.</text>
</comment>
<organism evidence="5 6">
    <name type="scientific">Bionectria ochroleuca</name>
    <name type="common">Gliocladium roseum</name>
    <dbReference type="NCBI Taxonomy" id="29856"/>
    <lineage>
        <taxon>Eukaryota</taxon>
        <taxon>Fungi</taxon>
        <taxon>Dikarya</taxon>
        <taxon>Ascomycota</taxon>
        <taxon>Pezizomycotina</taxon>
        <taxon>Sordariomycetes</taxon>
        <taxon>Hypocreomycetidae</taxon>
        <taxon>Hypocreales</taxon>
        <taxon>Bionectriaceae</taxon>
        <taxon>Clonostachys</taxon>
    </lineage>
</organism>
<evidence type="ECO:0000313" key="5">
    <source>
        <dbReference type="EMBL" id="KAF9745688.1"/>
    </source>
</evidence>
<comment type="function">
    <text evidence="2">Serine/threonine protein kinase which activates checkpoint signaling upon genotoxic stresses such as ionizing radiation (IR), ultraviolet light (UV), or DNA replication stalling, thereby acting as a DNA damage sensor. Recognizes the substrate consensus sequence [ST]-Q. Phosphorylates histone H2A to form H2AS128ph (gamma-H2A) at sites of DNA damage, involved in the regulation of DNA damage response mechanism. Required for the control of telomere length and genome stability.</text>
</comment>
<evidence type="ECO:0000256" key="1">
    <source>
        <dbReference type="ARBA" id="ARBA00011370"/>
    </source>
</evidence>
<dbReference type="Proteomes" id="UP000616885">
    <property type="component" value="Unassembled WGS sequence"/>
</dbReference>